<dbReference type="Gene3D" id="2.60.40.150">
    <property type="entry name" value="C2 domain"/>
    <property type="match status" value="1"/>
</dbReference>
<dbReference type="OrthoDB" id="2444218at2759"/>
<evidence type="ECO:0000313" key="3">
    <source>
        <dbReference type="Proteomes" id="UP000789396"/>
    </source>
</evidence>
<feature type="non-terminal residue" evidence="2">
    <location>
        <position position="1"/>
    </location>
</feature>
<comment type="caution">
    <text evidence="2">The sequence shown here is derived from an EMBL/GenBank/DDBJ whole genome shotgun (WGS) entry which is preliminary data.</text>
</comment>
<keyword evidence="3" id="KW-1185">Reference proteome</keyword>
<dbReference type="SUPFAM" id="SSF49562">
    <property type="entry name" value="C2 domain (Calcium/lipid-binding domain, CaLB)"/>
    <property type="match status" value="1"/>
</dbReference>
<dbReference type="Proteomes" id="UP000789396">
    <property type="component" value="Unassembled WGS sequence"/>
</dbReference>
<feature type="domain" description="C2" evidence="1">
    <location>
        <begin position="212"/>
        <end position="287"/>
    </location>
</feature>
<dbReference type="AlphaFoldDB" id="A0A9N9JU49"/>
<dbReference type="Pfam" id="PF00168">
    <property type="entry name" value="C2"/>
    <property type="match status" value="1"/>
</dbReference>
<protein>
    <submittedName>
        <fullName evidence="2">19474_t:CDS:1</fullName>
    </submittedName>
</protein>
<sequence>LATAFSDYVQKDEGVRCLDHKAWATVLVTSFLKALLWEKRREWMNIYNRAESWLSENVTDSEVEERLYNYSNKFVIQRFKVTQWIDENQQISLGVLFDIRIVRRFISYQHESGCFELTPQLAEALGFSSVDEAKKHIESHFSSSPKTAQLDANIWTSDWLCQQVKDKEVRDELLESARIFVVKRFEVEKDAIEEDESFKDSLEAKDRYHDRGVGDEEPHDFMIPSDEVVGIIRIGVKSAKDLKKSDFWFTFSNPDPYVRIMNAAGTEIVRTRVNHGTVNPKWDEIHF</sequence>
<reference evidence="2" key="1">
    <citation type="submission" date="2021-06" db="EMBL/GenBank/DDBJ databases">
        <authorList>
            <person name="Kallberg Y."/>
            <person name="Tangrot J."/>
            <person name="Rosling A."/>
        </authorList>
    </citation>
    <scope>NUCLEOTIDE SEQUENCE</scope>
    <source>
        <strain evidence="2">IN212</strain>
    </source>
</reference>
<dbReference type="InterPro" id="IPR035892">
    <property type="entry name" value="C2_domain_sf"/>
</dbReference>
<name>A0A9N9JU49_9GLOM</name>
<gene>
    <name evidence="2" type="ORF">RFULGI_LOCUS16992</name>
</gene>
<proteinExistence type="predicted"/>
<evidence type="ECO:0000313" key="2">
    <source>
        <dbReference type="EMBL" id="CAG8793616.1"/>
    </source>
</evidence>
<accession>A0A9N9JU49</accession>
<evidence type="ECO:0000259" key="1">
    <source>
        <dbReference type="PROSITE" id="PS50004"/>
    </source>
</evidence>
<dbReference type="EMBL" id="CAJVPZ010063766">
    <property type="protein sequence ID" value="CAG8793616.1"/>
    <property type="molecule type" value="Genomic_DNA"/>
</dbReference>
<dbReference type="InterPro" id="IPR000008">
    <property type="entry name" value="C2_dom"/>
</dbReference>
<dbReference type="PROSITE" id="PS50004">
    <property type="entry name" value="C2"/>
    <property type="match status" value="1"/>
</dbReference>
<organism evidence="2 3">
    <name type="scientific">Racocetra fulgida</name>
    <dbReference type="NCBI Taxonomy" id="60492"/>
    <lineage>
        <taxon>Eukaryota</taxon>
        <taxon>Fungi</taxon>
        <taxon>Fungi incertae sedis</taxon>
        <taxon>Mucoromycota</taxon>
        <taxon>Glomeromycotina</taxon>
        <taxon>Glomeromycetes</taxon>
        <taxon>Diversisporales</taxon>
        <taxon>Gigasporaceae</taxon>
        <taxon>Racocetra</taxon>
    </lineage>
</organism>
<feature type="non-terminal residue" evidence="2">
    <location>
        <position position="287"/>
    </location>
</feature>